<protein>
    <submittedName>
        <fullName evidence="1">Uncharacterized protein</fullName>
    </submittedName>
</protein>
<dbReference type="Proteomes" id="UP001161757">
    <property type="component" value="Unassembled WGS sequence"/>
</dbReference>
<reference evidence="1" key="1">
    <citation type="submission" date="2023-01" db="EMBL/GenBank/DDBJ databases">
        <title>Exophiala dermititidis isolated from Cystic Fibrosis Patient.</title>
        <authorList>
            <person name="Kurbessoian T."/>
            <person name="Crocker A."/>
            <person name="Murante D."/>
            <person name="Hogan D.A."/>
            <person name="Stajich J.E."/>
        </authorList>
    </citation>
    <scope>NUCLEOTIDE SEQUENCE</scope>
    <source>
        <strain evidence="1">Ex8</strain>
    </source>
</reference>
<organism evidence="1 2">
    <name type="scientific">Exophiala dermatitidis</name>
    <name type="common">Black yeast-like fungus</name>
    <name type="synonym">Wangiella dermatitidis</name>
    <dbReference type="NCBI Taxonomy" id="5970"/>
    <lineage>
        <taxon>Eukaryota</taxon>
        <taxon>Fungi</taxon>
        <taxon>Dikarya</taxon>
        <taxon>Ascomycota</taxon>
        <taxon>Pezizomycotina</taxon>
        <taxon>Eurotiomycetes</taxon>
        <taxon>Chaetothyriomycetidae</taxon>
        <taxon>Chaetothyriales</taxon>
        <taxon>Herpotrichiellaceae</taxon>
        <taxon>Exophiala</taxon>
    </lineage>
</organism>
<evidence type="ECO:0000313" key="2">
    <source>
        <dbReference type="Proteomes" id="UP001161757"/>
    </source>
</evidence>
<gene>
    <name evidence="1" type="ORF">HRR80_007403</name>
</gene>
<name>A0AAN6EQ94_EXODE</name>
<comment type="caution">
    <text evidence="1">The sequence shown here is derived from an EMBL/GenBank/DDBJ whole genome shotgun (WGS) entry which is preliminary data.</text>
</comment>
<proteinExistence type="predicted"/>
<dbReference type="EMBL" id="JAJGCB010000017">
    <property type="protein sequence ID" value="KAJ8988779.1"/>
    <property type="molecule type" value="Genomic_DNA"/>
</dbReference>
<dbReference type="AlphaFoldDB" id="A0AAN6EQ94"/>
<accession>A0AAN6EQ94</accession>
<sequence>MKDLPDQNANHVPNFELGELLNFLSQPSRVAQVNPTFHRRSIQLCCVCISFSGCASSFVERERVAEIAEGWDRVGFSTVMPWGKWTVYLDIAGFGGGLDS</sequence>
<evidence type="ECO:0000313" key="1">
    <source>
        <dbReference type="EMBL" id="KAJ8988779.1"/>
    </source>
</evidence>